<evidence type="ECO:0000313" key="9">
    <source>
        <dbReference type="Proteomes" id="UP001170954"/>
    </source>
</evidence>
<name>A0ABT7NS91_9SPHI</name>
<dbReference type="PANTHER" id="PTHR24421">
    <property type="entry name" value="NITRATE/NITRITE SENSOR PROTEIN NARX-RELATED"/>
    <property type="match status" value="1"/>
</dbReference>
<keyword evidence="7" id="KW-0812">Transmembrane</keyword>
<dbReference type="PANTHER" id="PTHR24421:SF10">
    <property type="entry name" value="NITRATE_NITRITE SENSOR PROTEIN NARQ"/>
    <property type="match status" value="1"/>
</dbReference>
<dbReference type="InterPro" id="IPR036890">
    <property type="entry name" value="HATPase_C_sf"/>
</dbReference>
<comment type="caution">
    <text evidence="8">The sequence shown here is derived from an EMBL/GenBank/DDBJ whole genome shotgun (WGS) entry which is preliminary data.</text>
</comment>
<keyword evidence="7" id="KW-0472">Membrane</keyword>
<reference evidence="8" key="2">
    <citation type="journal article" date="2022" name="Sci. Total Environ.">
        <title>Prevalence, transmission, and molecular epidemiology of tet(X)-positive bacteria among humans, animals, and environmental niches in China: An epidemiological, and genomic-based study.</title>
        <authorList>
            <person name="Dong N."/>
            <person name="Zeng Y."/>
            <person name="Cai C."/>
            <person name="Sun C."/>
            <person name="Lu J."/>
            <person name="Liu C."/>
            <person name="Zhou H."/>
            <person name="Sun Q."/>
            <person name="Shu L."/>
            <person name="Wang H."/>
            <person name="Wang Y."/>
            <person name="Wang S."/>
            <person name="Wu C."/>
            <person name="Chan E.W."/>
            <person name="Chen G."/>
            <person name="Shen Z."/>
            <person name="Chen S."/>
            <person name="Zhang R."/>
        </authorList>
    </citation>
    <scope>NUCLEOTIDE SEQUENCE</scope>
    <source>
        <strain evidence="8">R1692</strain>
    </source>
</reference>
<evidence type="ECO:0000256" key="3">
    <source>
        <dbReference type="ARBA" id="ARBA00022679"/>
    </source>
</evidence>
<evidence type="ECO:0000256" key="6">
    <source>
        <dbReference type="SAM" id="Coils"/>
    </source>
</evidence>
<protein>
    <recommendedName>
        <fullName evidence="2">histidine kinase</fullName>
        <ecNumber evidence="2">2.7.13.3</ecNumber>
    </recommendedName>
</protein>
<keyword evidence="3" id="KW-0808">Transferase</keyword>
<dbReference type="EC" id="2.7.13.3" evidence="2"/>
<dbReference type="CDD" id="cd16917">
    <property type="entry name" value="HATPase_UhpB-NarQ-NarX-like"/>
    <property type="match status" value="1"/>
</dbReference>
<keyword evidence="6" id="KW-0175">Coiled coil</keyword>
<dbReference type="Proteomes" id="UP001170954">
    <property type="component" value="Unassembled WGS sequence"/>
</dbReference>
<sequence length="308" mass="36017">MASKIQVSTDQINAAEKLIKVNSDSSKYYFQIYKHLSDSVRMARLKARNQYALIRYEAEKNKIDNLKLQKDVLDRDLRISKERVIMVAVIGFVLSALTFFILWAKRRKQKITMEAENKVKEIQLKTSKKVHDVVANGIYRVMTELEYKSDFNKHELLDKLEVMYEKSRDISHETKEMSEEGFAIDVSTLIKSFANESVHIFIVGNYPHIWNKLSKNTKNEVLIIFQELLVNMRKHSLANEVIFRFEEQNNFLNIFYQDNGIGFTKERKIGNGLRNTGNRMERLKGKFNFVSERGKGVKIELNLPLPQN</sequence>
<accession>A0ABT7NS91</accession>
<dbReference type="RefSeq" id="WP_286652198.1">
    <property type="nucleotide sequence ID" value="NZ_JACAGK010000066.1"/>
</dbReference>
<evidence type="ECO:0000313" key="8">
    <source>
        <dbReference type="EMBL" id="MDM1050015.1"/>
    </source>
</evidence>
<evidence type="ECO:0000256" key="5">
    <source>
        <dbReference type="ARBA" id="ARBA00023012"/>
    </source>
</evidence>
<evidence type="ECO:0000256" key="4">
    <source>
        <dbReference type="ARBA" id="ARBA00022777"/>
    </source>
</evidence>
<evidence type="ECO:0000256" key="7">
    <source>
        <dbReference type="SAM" id="Phobius"/>
    </source>
</evidence>
<gene>
    <name evidence="8" type="ORF">HX018_17385</name>
</gene>
<dbReference type="EMBL" id="JACAGK010000066">
    <property type="protein sequence ID" value="MDM1050015.1"/>
    <property type="molecule type" value="Genomic_DNA"/>
</dbReference>
<feature type="transmembrane region" description="Helical" evidence="7">
    <location>
        <begin position="84"/>
        <end position="104"/>
    </location>
</feature>
<dbReference type="Gene3D" id="3.30.565.10">
    <property type="entry name" value="Histidine kinase-like ATPase, C-terminal domain"/>
    <property type="match status" value="1"/>
</dbReference>
<proteinExistence type="predicted"/>
<keyword evidence="7" id="KW-1133">Transmembrane helix</keyword>
<comment type="catalytic activity">
    <reaction evidence="1">
        <text>ATP + protein L-histidine = ADP + protein N-phospho-L-histidine.</text>
        <dbReference type="EC" id="2.7.13.3"/>
    </reaction>
</comment>
<organism evidence="8 9">
    <name type="scientific">Sphingobacterium hotanense</name>
    <dbReference type="NCBI Taxonomy" id="649196"/>
    <lineage>
        <taxon>Bacteria</taxon>
        <taxon>Pseudomonadati</taxon>
        <taxon>Bacteroidota</taxon>
        <taxon>Sphingobacteriia</taxon>
        <taxon>Sphingobacteriales</taxon>
        <taxon>Sphingobacteriaceae</taxon>
        <taxon>Sphingobacterium</taxon>
    </lineage>
</organism>
<dbReference type="SUPFAM" id="SSF55874">
    <property type="entry name" value="ATPase domain of HSP90 chaperone/DNA topoisomerase II/histidine kinase"/>
    <property type="match status" value="1"/>
</dbReference>
<evidence type="ECO:0000256" key="2">
    <source>
        <dbReference type="ARBA" id="ARBA00012438"/>
    </source>
</evidence>
<keyword evidence="9" id="KW-1185">Reference proteome</keyword>
<keyword evidence="5" id="KW-0902">Two-component regulatory system</keyword>
<dbReference type="InterPro" id="IPR050482">
    <property type="entry name" value="Sensor_HK_TwoCompSys"/>
</dbReference>
<evidence type="ECO:0000256" key="1">
    <source>
        <dbReference type="ARBA" id="ARBA00000085"/>
    </source>
</evidence>
<feature type="coiled-coil region" evidence="6">
    <location>
        <begin position="56"/>
        <end position="83"/>
    </location>
</feature>
<keyword evidence="4" id="KW-0418">Kinase</keyword>
<reference evidence="8" key="1">
    <citation type="submission" date="2020-06" db="EMBL/GenBank/DDBJ databases">
        <authorList>
            <person name="Dong N."/>
        </authorList>
    </citation>
    <scope>NUCLEOTIDE SEQUENCE</scope>
    <source>
        <strain evidence="8">R1692</strain>
    </source>
</reference>